<dbReference type="RefSeq" id="WP_179929433.1">
    <property type="nucleotide sequence ID" value="NZ_JACCDF010000002.1"/>
</dbReference>
<feature type="transmembrane region" description="Helical" evidence="1">
    <location>
        <begin position="324"/>
        <end position="343"/>
    </location>
</feature>
<keyword evidence="3" id="KW-1185">Reference proteome</keyword>
<feature type="transmembrane region" description="Helical" evidence="1">
    <location>
        <begin position="61"/>
        <end position="76"/>
    </location>
</feature>
<dbReference type="AlphaFoldDB" id="A0A7Z0RU56"/>
<comment type="caution">
    <text evidence="2">The sequence shown here is derived from an EMBL/GenBank/DDBJ whole genome shotgun (WGS) entry which is preliminary data.</text>
</comment>
<evidence type="ECO:0000256" key="1">
    <source>
        <dbReference type="SAM" id="Phobius"/>
    </source>
</evidence>
<accession>A0A7Z0RU56</accession>
<proteinExistence type="predicted"/>
<feature type="transmembrane region" description="Helical" evidence="1">
    <location>
        <begin position="231"/>
        <end position="249"/>
    </location>
</feature>
<keyword evidence="1" id="KW-0472">Membrane</keyword>
<feature type="transmembrane region" description="Helical" evidence="1">
    <location>
        <begin position="21"/>
        <end position="41"/>
    </location>
</feature>
<name>A0A7Z0RU56_9GAMM</name>
<protein>
    <submittedName>
        <fullName evidence="2">NnrS family protein</fullName>
    </submittedName>
</protein>
<feature type="transmembrane region" description="Helical" evidence="1">
    <location>
        <begin position="169"/>
        <end position="194"/>
    </location>
</feature>
<dbReference type="Proteomes" id="UP000586119">
    <property type="component" value="Unassembled WGS sequence"/>
</dbReference>
<sequence length="387" mass="42430">MLISHTKSHSAPGHRLPAWRWFFPLAALHAALMVPLSLLALYHQSGALTQLASPAAHGRELVFGFALAVIAGYLLGPLPRRRLAGLVALWAVGRLGVLDWPLIHVATLADGLFALWAAALLVPRFMAAKKWRNRILSPLLGLICLLGVVTLTWRYLGDMPTTTPLMHQSVLWLVLLMTFMGGRIIAPVVNSYLMQRFGQSGAGVQPRIEAALIVLLGTTPFLMLWPQLQPLAAALALTNGGLVLLRLYRWGPCRCHKRPDLIALMVGYAWLGVGLLLMARAWWLPAHDSAPLHAFTIGALGTLASTVMLRQAILRAKARPEREWTLIPLAALFATAAILRLWALEAGSAWLSMLWGAALAWSLAWLLVAGRLWYWIGRLPAPRPAVK</sequence>
<reference evidence="2 3" key="1">
    <citation type="journal article" date="2015" name="Int. J. Syst. Evol. Microbiol.">
        <title>Halomonas salicampi sp. nov., a halotolerant and alkalitolerant bacterium isolated from a saltern soil.</title>
        <authorList>
            <person name="Lee J.C."/>
            <person name="Kim Y.S."/>
            <person name="Yun B.S."/>
            <person name="Whang K.S."/>
        </authorList>
    </citation>
    <scope>NUCLEOTIDE SEQUENCE [LARGE SCALE GENOMIC DNA]</scope>
    <source>
        <strain evidence="2 3">BH103</strain>
    </source>
</reference>
<feature type="transmembrane region" description="Helical" evidence="1">
    <location>
        <begin position="206"/>
        <end position="225"/>
    </location>
</feature>
<feature type="transmembrane region" description="Helical" evidence="1">
    <location>
        <begin position="349"/>
        <end position="374"/>
    </location>
</feature>
<dbReference type="InterPro" id="IPR010266">
    <property type="entry name" value="NnrS"/>
</dbReference>
<evidence type="ECO:0000313" key="2">
    <source>
        <dbReference type="EMBL" id="NYS60129.1"/>
    </source>
</evidence>
<feature type="transmembrane region" description="Helical" evidence="1">
    <location>
        <begin position="109"/>
        <end position="127"/>
    </location>
</feature>
<keyword evidence="1" id="KW-0812">Transmembrane</keyword>
<organism evidence="2 3">
    <name type="scientific">Vreelandella salicampi</name>
    <dbReference type="NCBI Taxonomy" id="1449798"/>
    <lineage>
        <taxon>Bacteria</taxon>
        <taxon>Pseudomonadati</taxon>
        <taxon>Pseudomonadota</taxon>
        <taxon>Gammaproteobacteria</taxon>
        <taxon>Oceanospirillales</taxon>
        <taxon>Halomonadaceae</taxon>
        <taxon>Vreelandella</taxon>
    </lineage>
</organism>
<gene>
    <name evidence="2" type="ORF">HZS81_05045</name>
</gene>
<feature type="transmembrane region" description="Helical" evidence="1">
    <location>
        <begin position="139"/>
        <end position="157"/>
    </location>
</feature>
<dbReference type="EMBL" id="JACCDF010000002">
    <property type="protein sequence ID" value="NYS60129.1"/>
    <property type="molecule type" value="Genomic_DNA"/>
</dbReference>
<feature type="transmembrane region" description="Helical" evidence="1">
    <location>
        <begin position="261"/>
        <end position="284"/>
    </location>
</feature>
<feature type="transmembrane region" description="Helical" evidence="1">
    <location>
        <begin position="290"/>
        <end position="312"/>
    </location>
</feature>
<evidence type="ECO:0000313" key="3">
    <source>
        <dbReference type="Proteomes" id="UP000586119"/>
    </source>
</evidence>
<dbReference type="Pfam" id="PF05940">
    <property type="entry name" value="NnrS"/>
    <property type="match status" value="1"/>
</dbReference>
<keyword evidence="1" id="KW-1133">Transmembrane helix</keyword>